<feature type="transmembrane region" description="Helical" evidence="1">
    <location>
        <begin position="99"/>
        <end position="116"/>
    </location>
</feature>
<feature type="transmembrane region" description="Helical" evidence="1">
    <location>
        <begin position="153"/>
        <end position="174"/>
    </location>
</feature>
<keyword evidence="3" id="KW-1185">Reference proteome</keyword>
<dbReference type="Proteomes" id="UP000256838">
    <property type="component" value="Unassembled WGS sequence"/>
</dbReference>
<gene>
    <name evidence="2" type="ORF">DWV00_33335</name>
</gene>
<accession>A0A3D8JPT9</accession>
<dbReference type="AlphaFoldDB" id="A0A3D8JPT9"/>
<organism evidence="2 3">
    <name type="scientific">Trinickia dinghuensis</name>
    <dbReference type="NCBI Taxonomy" id="2291023"/>
    <lineage>
        <taxon>Bacteria</taxon>
        <taxon>Pseudomonadati</taxon>
        <taxon>Pseudomonadota</taxon>
        <taxon>Betaproteobacteria</taxon>
        <taxon>Burkholderiales</taxon>
        <taxon>Burkholderiaceae</taxon>
        <taxon>Trinickia</taxon>
    </lineage>
</organism>
<feature type="transmembrane region" description="Helical" evidence="1">
    <location>
        <begin position="128"/>
        <end position="146"/>
    </location>
</feature>
<evidence type="ECO:0000313" key="3">
    <source>
        <dbReference type="Proteomes" id="UP000256838"/>
    </source>
</evidence>
<feature type="transmembrane region" description="Helical" evidence="1">
    <location>
        <begin position="56"/>
        <end position="79"/>
    </location>
</feature>
<reference evidence="2 3" key="1">
    <citation type="submission" date="2018-08" db="EMBL/GenBank/DDBJ databases">
        <title>Paraburkholderia sp. DHOM06 isolated from forest soil.</title>
        <authorList>
            <person name="Gao Z.-H."/>
            <person name="Qiu L.-H."/>
        </authorList>
    </citation>
    <scope>NUCLEOTIDE SEQUENCE [LARGE SCALE GENOMIC DNA]</scope>
    <source>
        <strain evidence="2 3">DHOM06</strain>
    </source>
</reference>
<dbReference type="RefSeq" id="WP_115537869.1">
    <property type="nucleotide sequence ID" value="NZ_QRGA01000034.1"/>
</dbReference>
<dbReference type="EMBL" id="QRGA01000034">
    <property type="protein sequence ID" value="RDU94564.1"/>
    <property type="molecule type" value="Genomic_DNA"/>
</dbReference>
<sequence length="201" mass="21963">MELNVAFSCPCGAFFDQNIDVDTPELSTDPASFEEQEIKWRKSAPHGRTPGSTFTYGVQMLVIKLILVAAVLAALFVGIAKFNNHCASKFSHAFFTKRAFYMTAAAIGVYAVGEMWKHSSQQSHGDPLNGIVLMVVGGLIAAWLVFDNVKQTNMLYGIGGSVVSLGLFSVLAWIWLPLMAIGLVCYFLTLMSAKPVYVVNR</sequence>
<feature type="transmembrane region" description="Helical" evidence="1">
    <location>
        <begin position="180"/>
        <end position="199"/>
    </location>
</feature>
<dbReference type="OrthoDB" id="9009248at2"/>
<evidence type="ECO:0000313" key="2">
    <source>
        <dbReference type="EMBL" id="RDU94564.1"/>
    </source>
</evidence>
<evidence type="ECO:0000256" key="1">
    <source>
        <dbReference type="SAM" id="Phobius"/>
    </source>
</evidence>
<name>A0A3D8JPT9_9BURK</name>
<comment type="caution">
    <text evidence="2">The sequence shown here is derived from an EMBL/GenBank/DDBJ whole genome shotgun (WGS) entry which is preliminary data.</text>
</comment>
<keyword evidence="1" id="KW-1133">Transmembrane helix</keyword>
<protein>
    <submittedName>
        <fullName evidence="2">Uncharacterized protein</fullName>
    </submittedName>
</protein>
<proteinExistence type="predicted"/>
<keyword evidence="1" id="KW-0812">Transmembrane</keyword>
<keyword evidence="1" id="KW-0472">Membrane</keyword>